<feature type="domain" description="N-acetyltransferase" evidence="3">
    <location>
        <begin position="4"/>
        <end position="145"/>
    </location>
</feature>
<dbReference type="InterPro" id="IPR050832">
    <property type="entry name" value="Bact_Acetyltransf"/>
</dbReference>
<evidence type="ECO:0000256" key="2">
    <source>
        <dbReference type="ARBA" id="ARBA00023315"/>
    </source>
</evidence>
<dbReference type="Gene3D" id="3.40.630.30">
    <property type="match status" value="1"/>
</dbReference>
<accession>A0ABV3J8U3</accession>
<dbReference type="PROSITE" id="PS51186">
    <property type="entry name" value="GNAT"/>
    <property type="match status" value="1"/>
</dbReference>
<comment type="caution">
    <text evidence="4">The sequence shown here is derived from an EMBL/GenBank/DDBJ whole genome shotgun (WGS) entry which is preliminary data.</text>
</comment>
<keyword evidence="2 4" id="KW-0012">Acyltransferase</keyword>
<dbReference type="CDD" id="cd04301">
    <property type="entry name" value="NAT_SF"/>
    <property type="match status" value="1"/>
</dbReference>
<sequence>MQSITIKRAAAQDAEHLTALIQASSAYQGEYASIISGYRITAGYIARHQVFLAADMTDRPLGFYALVLDPPELDLAFVSDDAQGMGVGRFLVEHMLGRAREAGLADVRVVSHPPAERFYRRLGAERVGTVAPSPPKVTWERPELRFAIADRAVAPRAEATFTR</sequence>
<organism evidence="4 5">
    <name type="scientific">Streptomyces roseoverticillatus</name>
    <dbReference type="NCBI Taxonomy" id="66429"/>
    <lineage>
        <taxon>Bacteria</taxon>
        <taxon>Bacillati</taxon>
        <taxon>Actinomycetota</taxon>
        <taxon>Actinomycetes</taxon>
        <taxon>Kitasatosporales</taxon>
        <taxon>Streptomycetaceae</taxon>
        <taxon>Streptomyces</taxon>
    </lineage>
</organism>
<name>A0ABV3J8U3_9ACTN</name>
<evidence type="ECO:0000313" key="5">
    <source>
        <dbReference type="Proteomes" id="UP001552479"/>
    </source>
</evidence>
<dbReference type="GO" id="GO:0016746">
    <property type="term" value="F:acyltransferase activity"/>
    <property type="evidence" value="ECO:0007669"/>
    <property type="project" value="UniProtKB-KW"/>
</dbReference>
<keyword evidence="5" id="KW-1185">Reference proteome</keyword>
<dbReference type="SUPFAM" id="SSF55729">
    <property type="entry name" value="Acyl-CoA N-acyltransferases (Nat)"/>
    <property type="match status" value="1"/>
</dbReference>
<reference evidence="4 5" key="1">
    <citation type="submission" date="2024-06" db="EMBL/GenBank/DDBJ databases">
        <title>The Natural Products Discovery Center: Release of the First 8490 Sequenced Strains for Exploring Actinobacteria Biosynthetic Diversity.</title>
        <authorList>
            <person name="Kalkreuter E."/>
            <person name="Kautsar S.A."/>
            <person name="Yang D."/>
            <person name="Bader C.D."/>
            <person name="Teijaro C.N."/>
            <person name="Fluegel L."/>
            <person name="Davis C.M."/>
            <person name="Simpson J.R."/>
            <person name="Lauterbach L."/>
            <person name="Steele A.D."/>
            <person name="Gui C."/>
            <person name="Meng S."/>
            <person name="Li G."/>
            <person name="Viehrig K."/>
            <person name="Ye F."/>
            <person name="Su P."/>
            <person name="Kiefer A.F."/>
            <person name="Nichols A."/>
            <person name="Cepeda A.J."/>
            <person name="Yan W."/>
            <person name="Fan B."/>
            <person name="Jiang Y."/>
            <person name="Adhikari A."/>
            <person name="Zheng C.-J."/>
            <person name="Schuster L."/>
            <person name="Cowan T.M."/>
            <person name="Smanski M.J."/>
            <person name="Chevrette M.G."/>
            <person name="De Carvalho L.P.S."/>
            <person name="Shen B."/>
        </authorList>
    </citation>
    <scope>NUCLEOTIDE SEQUENCE [LARGE SCALE GENOMIC DNA]</scope>
    <source>
        <strain evidence="4 5">NPDC053791</strain>
    </source>
</reference>
<evidence type="ECO:0000256" key="1">
    <source>
        <dbReference type="ARBA" id="ARBA00022679"/>
    </source>
</evidence>
<keyword evidence="1 4" id="KW-0808">Transferase</keyword>
<gene>
    <name evidence="4" type="ORF">AB0L03_34285</name>
</gene>
<dbReference type="InterPro" id="IPR016181">
    <property type="entry name" value="Acyl_CoA_acyltransferase"/>
</dbReference>
<dbReference type="EMBL" id="JBFASG010000060">
    <property type="protein sequence ID" value="MEV4927817.1"/>
    <property type="molecule type" value="Genomic_DNA"/>
</dbReference>
<evidence type="ECO:0000313" key="4">
    <source>
        <dbReference type="EMBL" id="MEV4927817.1"/>
    </source>
</evidence>
<evidence type="ECO:0000259" key="3">
    <source>
        <dbReference type="PROSITE" id="PS51186"/>
    </source>
</evidence>
<dbReference type="RefSeq" id="WP_366090866.1">
    <property type="nucleotide sequence ID" value="NZ_JBFASG010000060.1"/>
</dbReference>
<dbReference type="EC" id="2.3.1.-" evidence="4"/>
<dbReference type="InterPro" id="IPR000182">
    <property type="entry name" value="GNAT_dom"/>
</dbReference>
<proteinExistence type="predicted"/>
<dbReference type="Pfam" id="PF13673">
    <property type="entry name" value="Acetyltransf_10"/>
    <property type="match status" value="1"/>
</dbReference>
<dbReference type="Proteomes" id="UP001552479">
    <property type="component" value="Unassembled WGS sequence"/>
</dbReference>
<protein>
    <submittedName>
        <fullName evidence="4">GNAT family N-acetyltransferase</fullName>
        <ecNumber evidence="4">2.3.1.-</ecNumber>
    </submittedName>
</protein>
<dbReference type="PANTHER" id="PTHR43877">
    <property type="entry name" value="AMINOALKYLPHOSPHONATE N-ACETYLTRANSFERASE-RELATED-RELATED"/>
    <property type="match status" value="1"/>
</dbReference>